<keyword evidence="5" id="KW-1185">Reference proteome</keyword>
<keyword evidence="1" id="KW-0812">Transmembrane</keyword>
<keyword evidence="1" id="KW-0472">Membrane</keyword>
<feature type="domain" description="SGNH" evidence="3">
    <location>
        <begin position="484"/>
        <end position="701"/>
    </location>
</feature>
<dbReference type="InterPro" id="IPR002656">
    <property type="entry name" value="Acyl_transf_3_dom"/>
</dbReference>
<accession>A0ABN4DEV6</accession>
<feature type="domain" description="Acyltransferase 3" evidence="2">
    <location>
        <begin position="20"/>
        <end position="349"/>
    </location>
</feature>
<feature type="transmembrane region" description="Helical" evidence="1">
    <location>
        <begin position="311"/>
        <end position="330"/>
    </location>
</feature>
<sequence length="718" mass="79946">MSTGVSGRVHGGLSTVKYRYDLDGLRGIAIAFVVLFHVFVGRVSGGVDVFLLLSGYFFLGSQLRYAERQDASLNLWWPLWRTIRRLVPLLVTVLTATVLAVVFFVPELRQLDLGRQLIASLFYYQNWELAAQGAEYGAASGEVSPLQHIWSMSVQGQFYLFAVVLGWAIAWILRRQRRARKTSITPAARIAGPILIAATAASFAYAVFLHQAYQPLNYYSTFSRMWELTLGAVLVLYAGRLKLSRWAREAFTGLGLAMVVTTGIFFDGADLFPGPWALYPLGGAALVILGDGKIAGVLASRFFRWLGSIAYALYLWHWPILILATVYLGLTRPPVWLGLAVIAVSVALADASHRFIEAPLRQHAKRPSRMENRVVDAIKAVHVEYTALLRAAGGATVALIAAGLLSAPASWHASVENLEASSLNPVEYPGARVLTGATAPDGVKWQPDPYVLADTVSPAWSAGCMNVFGDPPGELAPDWYTGEDADHCVFGDPAAEVTVFLVGGSHAEQWMAPLDVLGKEYGFRVIPYVRQSCPAFVRELDDVFDEECIEFNQSMVERIKRDRPDLVISNSTRPLLEKERFIDEVPRSYLTFWEFLARENIPFLGLRDNPWFLREQGFPDMVSQCLEKGHDYHECGRPKDLIYASEDPAAEYLDDVPQMRAVDTSKWFCPDDFCGAVMGNIYMWRDGNHMSDDFALSLTDLLWHQLRYVLPRAAGGRL</sequence>
<feature type="transmembrane region" description="Helical" evidence="1">
    <location>
        <begin position="194"/>
        <end position="213"/>
    </location>
</feature>
<dbReference type="Pfam" id="PF01757">
    <property type="entry name" value="Acyl_transf_3"/>
    <property type="match status" value="1"/>
</dbReference>
<dbReference type="InterPro" id="IPR050879">
    <property type="entry name" value="Acyltransferase_3"/>
</dbReference>
<feature type="transmembrane region" description="Helical" evidence="1">
    <location>
        <begin position="49"/>
        <end position="66"/>
    </location>
</feature>
<evidence type="ECO:0008006" key="6">
    <source>
        <dbReference type="Google" id="ProtNLM"/>
    </source>
</evidence>
<proteinExistence type="predicted"/>
<reference evidence="4 5" key="1">
    <citation type="submission" date="2014-07" db="EMBL/GenBank/DDBJ databases">
        <title>Complete genome sequence of Corynebacterium atypicum DSM 44849: identifiction of the mycolic acid biosynthesis genes.</title>
        <authorList>
            <person name="Tippelt A."/>
            <person name="Mollmann S."/>
            <person name="Albersmeier A."/>
            <person name="Jaenicke S."/>
            <person name="Ruckert C."/>
            <person name="Tauch A."/>
        </authorList>
    </citation>
    <scope>NUCLEOTIDE SEQUENCE [LARGE SCALE GENOMIC DNA]</scope>
    <source>
        <strain evidence="4 5">R2070</strain>
    </source>
</reference>
<feature type="transmembrane region" description="Helical" evidence="1">
    <location>
        <begin position="86"/>
        <end position="105"/>
    </location>
</feature>
<name>A0ABN4DEV6_9CORY</name>
<feature type="transmembrane region" description="Helical" evidence="1">
    <location>
        <begin position="278"/>
        <end position="299"/>
    </location>
</feature>
<organism evidence="4 5">
    <name type="scientific">Corynebacterium atypicum</name>
    <dbReference type="NCBI Taxonomy" id="191610"/>
    <lineage>
        <taxon>Bacteria</taxon>
        <taxon>Bacillati</taxon>
        <taxon>Actinomycetota</taxon>
        <taxon>Actinomycetes</taxon>
        <taxon>Mycobacteriales</taxon>
        <taxon>Corynebacteriaceae</taxon>
        <taxon>Corynebacterium</taxon>
    </lineage>
</organism>
<feature type="transmembrane region" description="Helical" evidence="1">
    <location>
        <begin position="156"/>
        <end position="173"/>
    </location>
</feature>
<dbReference type="InterPro" id="IPR043968">
    <property type="entry name" value="SGNH"/>
</dbReference>
<keyword evidence="1" id="KW-1133">Transmembrane helix</keyword>
<evidence type="ECO:0000259" key="2">
    <source>
        <dbReference type="Pfam" id="PF01757"/>
    </source>
</evidence>
<protein>
    <recommendedName>
        <fullName evidence="6">Acyltransferase</fullName>
    </recommendedName>
</protein>
<evidence type="ECO:0000313" key="4">
    <source>
        <dbReference type="EMBL" id="AIG63757.1"/>
    </source>
</evidence>
<dbReference type="Proteomes" id="UP000028504">
    <property type="component" value="Chromosome"/>
</dbReference>
<feature type="transmembrane region" description="Helical" evidence="1">
    <location>
        <begin position="250"/>
        <end position="266"/>
    </location>
</feature>
<evidence type="ECO:0000313" key="5">
    <source>
        <dbReference type="Proteomes" id="UP000028504"/>
    </source>
</evidence>
<evidence type="ECO:0000259" key="3">
    <source>
        <dbReference type="Pfam" id="PF19040"/>
    </source>
</evidence>
<dbReference type="EMBL" id="CP008944">
    <property type="protein sequence ID" value="AIG63757.1"/>
    <property type="molecule type" value="Genomic_DNA"/>
</dbReference>
<dbReference type="Pfam" id="PF19040">
    <property type="entry name" value="SGNH"/>
    <property type="match status" value="1"/>
</dbReference>
<gene>
    <name evidence="4" type="ORF">CATYP_02625</name>
</gene>
<evidence type="ECO:0000256" key="1">
    <source>
        <dbReference type="SAM" id="Phobius"/>
    </source>
</evidence>
<feature type="transmembrane region" description="Helical" evidence="1">
    <location>
        <begin position="219"/>
        <end position="238"/>
    </location>
</feature>
<dbReference type="PANTHER" id="PTHR23028:SF53">
    <property type="entry name" value="ACYL_TRANSF_3 DOMAIN-CONTAINING PROTEIN"/>
    <property type="match status" value="1"/>
</dbReference>
<dbReference type="PANTHER" id="PTHR23028">
    <property type="entry name" value="ACETYLTRANSFERASE"/>
    <property type="match status" value="1"/>
</dbReference>